<feature type="transmembrane region" description="Helical" evidence="2">
    <location>
        <begin position="53"/>
        <end position="74"/>
    </location>
</feature>
<proteinExistence type="predicted"/>
<dbReference type="AlphaFoldDB" id="A0A371B7I6"/>
<gene>
    <name evidence="3" type="ORF">DXH78_02065</name>
</gene>
<feature type="transmembrane region" description="Helical" evidence="2">
    <location>
        <begin position="30"/>
        <end position="47"/>
    </location>
</feature>
<keyword evidence="2" id="KW-0812">Transmembrane</keyword>
<dbReference type="RefSeq" id="WP_115515506.1">
    <property type="nucleotide sequence ID" value="NZ_QRGO01000001.1"/>
</dbReference>
<feature type="coiled-coil region" evidence="1">
    <location>
        <begin position="3"/>
        <end position="30"/>
    </location>
</feature>
<evidence type="ECO:0000256" key="2">
    <source>
        <dbReference type="SAM" id="Phobius"/>
    </source>
</evidence>
<evidence type="ECO:0000256" key="1">
    <source>
        <dbReference type="SAM" id="Coils"/>
    </source>
</evidence>
<reference evidence="4" key="1">
    <citation type="submission" date="2018-08" db="EMBL/GenBank/DDBJ databases">
        <authorList>
            <person name="Kim S.-J."/>
            <person name="Jung G.-Y."/>
        </authorList>
    </citation>
    <scope>NUCLEOTIDE SEQUENCE [LARGE SCALE GENOMIC DNA]</scope>
    <source>
        <strain evidence="4">GY_H</strain>
    </source>
</reference>
<comment type="caution">
    <text evidence="3">The sequence shown here is derived from an EMBL/GenBank/DDBJ whole genome shotgun (WGS) entry which is preliminary data.</text>
</comment>
<protein>
    <submittedName>
        <fullName evidence="3">Uncharacterized protein</fullName>
    </submittedName>
</protein>
<evidence type="ECO:0000313" key="4">
    <source>
        <dbReference type="Proteomes" id="UP000263993"/>
    </source>
</evidence>
<organism evidence="3 4">
    <name type="scientific">Undibacter mobilis</name>
    <dbReference type="NCBI Taxonomy" id="2292256"/>
    <lineage>
        <taxon>Bacteria</taxon>
        <taxon>Pseudomonadati</taxon>
        <taxon>Pseudomonadota</taxon>
        <taxon>Alphaproteobacteria</taxon>
        <taxon>Hyphomicrobiales</taxon>
        <taxon>Nitrobacteraceae</taxon>
        <taxon>Undibacter</taxon>
    </lineage>
</organism>
<dbReference type="EMBL" id="QRGO01000001">
    <property type="protein sequence ID" value="RDV03482.1"/>
    <property type="molecule type" value="Genomic_DNA"/>
</dbReference>
<accession>A0A371B7I6</accession>
<sequence length="115" mass="12523">MNDELASSEIARLEERIDELRQAIDRCDKLAWAAKVAIAGGALWFVLALVNVLIFSATGFTGALAALLGGFVLLGSNQTTRNETEAALHAADERRRALIDTMQLRLVEESDTTIH</sequence>
<evidence type="ECO:0000313" key="3">
    <source>
        <dbReference type="EMBL" id="RDV03482.1"/>
    </source>
</evidence>
<keyword evidence="4" id="KW-1185">Reference proteome</keyword>
<keyword evidence="2" id="KW-1133">Transmembrane helix</keyword>
<keyword evidence="1" id="KW-0175">Coiled coil</keyword>
<name>A0A371B7I6_9BRAD</name>
<dbReference type="OrthoDB" id="8255940at2"/>
<dbReference type="Proteomes" id="UP000263993">
    <property type="component" value="Unassembled WGS sequence"/>
</dbReference>
<dbReference type="Gene3D" id="1.20.1170.10">
    <property type="match status" value="1"/>
</dbReference>
<keyword evidence="2" id="KW-0472">Membrane</keyword>